<dbReference type="AlphaFoldDB" id="A0A7W9HLQ4"/>
<dbReference type="InterPro" id="IPR031795">
    <property type="entry name" value="Zf-HC3"/>
</dbReference>
<evidence type="ECO:0008006" key="4">
    <source>
        <dbReference type="Google" id="ProtNLM"/>
    </source>
</evidence>
<dbReference type="RefSeq" id="WP_246477860.1">
    <property type="nucleotide sequence ID" value="NZ_JACHMO010000001.1"/>
</dbReference>
<keyword evidence="3" id="KW-1185">Reference proteome</keyword>
<evidence type="ECO:0000313" key="3">
    <source>
        <dbReference type="Proteomes" id="UP000552097"/>
    </source>
</evidence>
<name>A0A7W9HLQ4_9PSEU</name>
<evidence type="ECO:0000256" key="1">
    <source>
        <dbReference type="SAM" id="MobiDB-lite"/>
    </source>
</evidence>
<sequence length="102" mass="11601">MPDFRWLPYEGSRHAIPYALVPRDEGLTLCGVEVRVPHEPPPRSPDGCWPTCRACDVEWRKSEGIRVFPWPRETGDSEPTTVRRRLPTAPIPTAPTRKATAR</sequence>
<dbReference type="Pfam" id="PF16827">
    <property type="entry name" value="zf-HC3"/>
    <property type="match status" value="1"/>
</dbReference>
<feature type="region of interest" description="Disordered" evidence="1">
    <location>
        <begin position="70"/>
        <end position="102"/>
    </location>
</feature>
<dbReference type="Proteomes" id="UP000552097">
    <property type="component" value="Unassembled WGS sequence"/>
</dbReference>
<organism evidence="2 3">
    <name type="scientific">Saccharothrix ecbatanensis</name>
    <dbReference type="NCBI Taxonomy" id="1105145"/>
    <lineage>
        <taxon>Bacteria</taxon>
        <taxon>Bacillati</taxon>
        <taxon>Actinomycetota</taxon>
        <taxon>Actinomycetes</taxon>
        <taxon>Pseudonocardiales</taxon>
        <taxon>Pseudonocardiaceae</taxon>
        <taxon>Saccharothrix</taxon>
    </lineage>
</organism>
<gene>
    <name evidence="2" type="ORF">F4560_004308</name>
</gene>
<proteinExistence type="predicted"/>
<reference evidence="2 3" key="1">
    <citation type="submission" date="2020-08" db="EMBL/GenBank/DDBJ databases">
        <title>Sequencing the genomes of 1000 actinobacteria strains.</title>
        <authorList>
            <person name="Klenk H.-P."/>
        </authorList>
    </citation>
    <scope>NUCLEOTIDE SEQUENCE [LARGE SCALE GENOMIC DNA]</scope>
    <source>
        <strain evidence="2 3">DSM 45486</strain>
    </source>
</reference>
<comment type="caution">
    <text evidence="2">The sequence shown here is derived from an EMBL/GenBank/DDBJ whole genome shotgun (WGS) entry which is preliminary data.</text>
</comment>
<protein>
    <recommendedName>
        <fullName evidence="4">Zinc finger protein</fullName>
    </recommendedName>
</protein>
<evidence type="ECO:0000313" key="2">
    <source>
        <dbReference type="EMBL" id="MBB5804540.1"/>
    </source>
</evidence>
<accession>A0A7W9HLQ4</accession>
<dbReference type="EMBL" id="JACHMO010000001">
    <property type="protein sequence ID" value="MBB5804540.1"/>
    <property type="molecule type" value="Genomic_DNA"/>
</dbReference>